<accession>A0A553HUH7</accession>
<dbReference type="SUPFAM" id="SSF48264">
    <property type="entry name" value="Cytochrome P450"/>
    <property type="match status" value="1"/>
</dbReference>
<evidence type="ECO:0008006" key="13">
    <source>
        <dbReference type="Google" id="ProtNLM"/>
    </source>
</evidence>
<gene>
    <name evidence="11" type="ORF">FHL15_007394</name>
</gene>
<evidence type="ECO:0000313" key="12">
    <source>
        <dbReference type="Proteomes" id="UP000319160"/>
    </source>
</evidence>
<feature type="transmembrane region" description="Helical" evidence="10">
    <location>
        <begin position="20"/>
        <end position="38"/>
    </location>
</feature>
<sequence length="487" mass="54620">MGALYERLGLQSNGQLLQGLAALAVVYYIALVAYRLWFHPLAAFPGPKLIAASTWYETVCDLFYQDFPERLSKLHQRYGPIIRVAPNEIHINDADYYLEVFASAAKHRTDGIPSLGLGIDASLGSTVGHELHQMRRKPLEKFLARQNIRRIQSCIHGGIRTLDRKLLAAKDTGVPVRLDHAFTSFTGDIIGEIACGESPELLNAPNFAPECVTQWVPAALIAAIFPNSTGFKILQLLGATRVRKIAAEVEKGDSHERGSMFHQLLRSNIPDVEKHPDRLADEAVSFLGAGAYPTAATLIFTVYNILSHPEVEARLRNDLAGVMTDFDDHVPDFVDVEKVEYLVACLKEGLRLLRIFRRKGRVSIDKDLAYQQWTIPKGTPVTLSVYSLHMDPKVFPDPCKYDPERWLGDRYNPQMDRNWNPFSKGSRICIGMHVAWAQMYLILATLFRPNKQYRLSLGDCDDSDIYPVLDNEFGVPEGNRGLVAMVS</sequence>
<reference evidence="12" key="1">
    <citation type="submission" date="2019-06" db="EMBL/GenBank/DDBJ databases">
        <title>Draft genome sequence of the griseofulvin-producing fungus Xylaria cubensis strain G536.</title>
        <authorList>
            <person name="Mead M.E."/>
            <person name="Raja H.A."/>
            <person name="Steenwyk J.L."/>
            <person name="Knowles S.L."/>
            <person name="Oberlies N.H."/>
            <person name="Rokas A."/>
        </authorList>
    </citation>
    <scope>NUCLEOTIDE SEQUENCE [LARGE SCALE GENOMIC DNA]</scope>
    <source>
        <strain evidence="12">G536</strain>
    </source>
</reference>
<comment type="cofactor">
    <cofactor evidence="1 8">
        <name>heme</name>
        <dbReference type="ChEBI" id="CHEBI:30413"/>
    </cofactor>
</comment>
<dbReference type="CDD" id="cd11062">
    <property type="entry name" value="CYP58-like"/>
    <property type="match status" value="1"/>
</dbReference>
<keyword evidence="7 9" id="KW-0503">Monooxygenase</keyword>
<keyword evidence="5 9" id="KW-0560">Oxidoreductase</keyword>
<keyword evidence="4 8" id="KW-0479">Metal-binding</keyword>
<dbReference type="InterPro" id="IPR017972">
    <property type="entry name" value="Cyt_P450_CS"/>
</dbReference>
<dbReference type="GO" id="GO:0020037">
    <property type="term" value="F:heme binding"/>
    <property type="evidence" value="ECO:0007669"/>
    <property type="project" value="InterPro"/>
</dbReference>
<keyword evidence="10" id="KW-0812">Transmembrane</keyword>
<keyword evidence="10" id="KW-0472">Membrane</keyword>
<keyword evidence="3 8" id="KW-0349">Heme</keyword>
<evidence type="ECO:0000256" key="8">
    <source>
        <dbReference type="PIRSR" id="PIRSR602401-1"/>
    </source>
</evidence>
<evidence type="ECO:0000256" key="3">
    <source>
        <dbReference type="ARBA" id="ARBA00022617"/>
    </source>
</evidence>
<protein>
    <recommendedName>
        <fullName evidence="13">Cytochrome P450</fullName>
    </recommendedName>
</protein>
<dbReference type="PRINTS" id="PR00385">
    <property type="entry name" value="P450"/>
</dbReference>
<dbReference type="InterPro" id="IPR050121">
    <property type="entry name" value="Cytochrome_P450_monoxygenase"/>
</dbReference>
<evidence type="ECO:0000256" key="6">
    <source>
        <dbReference type="ARBA" id="ARBA00023004"/>
    </source>
</evidence>
<keyword evidence="10" id="KW-1133">Transmembrane helix</keyword>
<evidence type="ECO:0000256" key="7">
    <source>
        <dbReference type="ARBA" id="ARBA00023033"/>
    </source>
</evidence>
<evidence type="ECO:0000256" key="5">
    <source>
        <dbReference type="ARBA" id="ARBA00023002"/>
    </source>
</evidence>
<dbReference type="Pfam" id="PF00067">
    <property type="entry name" value="p450"/>
    <property type="match status" value="1"/>
</dbReference>
<evidence type="ECO:0000256" key="9">
    <source>
        <dbReference type="RuleBase" id="RU000461"/>
    </source>
</evidence>
<dbReference type="PANTHER" id="PTHR24305">
    <property type="entry name" value="CYTOCHROME P450"/>
    <property type="match status" value="1"/>
</dbReference>
<keyword evidence="6 8" id="KW-0408">Iron</keyword>
<dbReference type="PANTHER" id="PTHR24305:SF157">
    <property type="entry name" value="N-ACETYLTRYPTOPHAN 6-HYDROXYLASE IVOC-RELATED"/>
    <property type="match status" value="1"/>
</dbReference>
<dbReference type="OrthoDB" id="3945418at2759"/>
<dbReference type="InterPro" id="IPR036396">
    <property type="entry name" value="Cyt_P450_sf"/>
</dbReference>
<proteinExistence type="inferred from homology"/>
<dbReference type="PROSITE" id="PS00086">
    <property type="entry name" value="CYTOCHROME_P450"/>
    <property type="match status" value="1"/>
</dbReference>
<dbReference type="PRINTS" id="PR00463">
    <property type="entry name" value="EP450I"/>
</dbReference>
<dbReference type="GO" id="GO:0016705">
    <property type="term" value="F:oxidoreductase activity, acting on paired donors, with incorporation or reduction of molecular oxygen"/>
    <property type="evidence" value="ECO:0007669"/>
    <property type="project" value="InterPro"/>
</dbReference>
<comment type="similarity">
    <text evidence="2 9">Belongs to the cytochrome P450 family.</text>
</comment>
<dbReference type="InterPro" id="IPR002401">
    <property type="entry name" value="Cyt_P450_E_grp-I"/>
</dbReference>
<feature type="binding site" description="axial binding residue" evidence="8">
    <location>
        <position position="429"/>
    </location>
    <ligand>
        <name>heme</name>
        <dbReference type="ChEBI" id="CHEBI:30413"/>
    </ligand>
    <ligandPart>
        <name>Fe</name>
        <dbReference type="ChEBI" id="CHEBI:18248"/>
    </ligandPart>
</feature>
<dbReference type="STRING" id="2512241.A0A553HUH7"/>
<dbReference type="GO" id="GO:0005506">
    <property type="term" value="F:iron ion binding"/>
    <property type="evidence" value="ECO:0007669"/>
    <property type="project" value="InterPro"/>
</dbReference>
<evidence type="ECO:0000256" key="2">
    <source>
        <dbReference type="ARBA" id="ARBA00010617"/>
    </source>
</evidence>
<name>A0A553HUH7_9PEZI</name>
<dbReference type="Proteomes" id="UP000319160">
    <property type="component" value="Unassembled WGS sequence"/>
</dbReference>
<dbReference type="Gene3D" id="1.10.630.10">
    <property type="entry name" value="Cytochrome P450"/>
    <property type="match status" value="1"/>
</dbReference>
<keyword evidence="12" id="KW-1185">Reference proteome</keyword>
<organism evidence="11 12">
    <name type="scientific">Xylaria flabelliformis</name>
    <dbReference type="NCBI Taxonomy" id="2512241"/>
    <lineage>
        <taxon>Eukaryota</taxon>
        <taxon>Fungi</taxon>
        <taxon>Dikarya</taxon>
        <taxon>Ascomycota</taxon>
        <taxon>Pezizomycotina</taxon>
        <taxon>Sordariomycetes</taxon>
        <taxon>Xylariomycetidae</taxon>
        <taxon>Xylariales</taxon>
        <taxon>Xylariaceae</taxon>
        <taxon>Xylaria</taxon>
    </lineage>
</organism>
<evidence type="ECO:0000313" key="11">
    <source>
        <dbReference type="EMBL" id="TRX91612.1"/>
    </source>
</evidence>
<dbReference type="GO" id="GO:0004497">
    <property type="term" value="F:monooxygenase activity"/>
    <property type="evidence" value="ECO:0007669"/>
    <property type="project" value="UniProtKB-KW"/>
</dbReference>
<evidence type="ECO:0000256" key="1">
    <source>
        <dbReference type="ARBA" id="ARBA00001971"/>
    </source>
</evidence>
<dbReference type="AlphaFoldDB" id="A0A553HUH7"/>
<evidence type="ECO:0000256" key="10">
    <source>
        <dbReference type="SAM" id="Phobius"/>
    </source>
</evidence>
<comment type="caution">
    <text evidence="11">The sequence shown here is derived from an EMBL/GenBank/DDBJ whole genome shotgun (WGS) entry which is preliminary data.</text>
</comment>
<evidence type="ECO:0000256" key="4">
    <source>
        <dbReference type="ARBA" id="ARBA00022723"/>
    </source>
</evidence>
<dbReference type="EMBL" id="VFLP01000043">
    <property type="protein sequence ID" value="TRX91612.1"/>
    <property type="molecule type" value="Genomic_DNA"/>
</dbReference>
<dbReference type="InterPro" id="IPR001128">
    <property type="entry name" value="Cyt_P450"/>
</dbReference>